<keyword evidence="2 5" id="KW-0812">Transmembrane</keyword>
<evidence type="ECO:0000256" key="4">
    <source>
        <dbReference type="ARBA" id="ARBA00023136"/>
    </source>
</evidence>
<proteinExistence type="predicted"/>
<evidence type="ECO:0000256" key="5">
    <source>
        <dbReference type="SAM" id="Phobius"/>
    </source>
</evidence>
<dbReference type="EnsemblMetazoa" id="GPPI026675-RA">
    <property type="protein sequence ID" value="GPPI026675-PA"/>
    <property type="gene ID" value="GPPI026675"/>
</dbReference>
<reference evidence="6" key="2">
    <citation type="submission" date="2020-05" db="UniProtKB">
        <authorList>
            <consortium name="EnsemblMetazoa"/>
        </authorList>
    </citation>
    <scope>IDENTIFICATION</scope>
    <source>
        <strain evidence="6">IAEA</strain>
    </source>
</reference>
<organism evidence="6 7">
    <name type="scientific">Glossina palpalis gambiensis</name>
    <dbReference type="NCBI Taxonomy" id="67801"/>
    <lineage>
        <taxon>Eukaryota</taxon>
        <taxon>Metazoa</taxon>
        <taxon>Ecdysozoa</taxon>
        <taxon>Arthropoda</taxon>
        <taxon>Hexapoda</taxon>
        <taxon>Insecta</taxon>
        <taxon>Pterygota</taxon>
        <taxon>Neoptera</taxon>
        <taxon>Endopterygota</taxon>
        <taxon>Diptera</taxon>
        <taxon>Brachycera</taxon>
        <taxon>Muscomorpha</taxon>
        <taxon>Hippoboscoidea</taxon>
        <taxon>Glossinidae</taxon>
        <taxon>Glossina</taxon>
    </lineage>
</organism>
<dbReference type="PANTHER" id="PTHR48021:SF1">
    <property type="entry name" value="GH07001P-RELATED"/>
    <property type="match status" value="1"/>
</dbReference>
<dbReference type="InterPro" id="IPR050549">
    <property type="entry name" value="MFS_Trehalose_Transporter"/>
</dbReference>
<evidence type="ECO:0008006" key="8">
    <source>
        <dbReference type="Google" id="ProtNLM"/>
    </source>
</evidence>
<keyword evidence="4 5" id="KW-0472">Membrane</keyword>
<feature type="transmembrane region" description="Helical" evidence="5">
    <location>
        <begin position="184"/>
        <end position="202"/>
    </location>
</feature>
<dbReference type="AlphaFoldDB" id="A0A1B0BDM3"/>
<accession>A0A1B0BDM3</accession>
<feature type="transmembrane region" description="Helical" evidence="5">
    <location>
        <begin position="143"/>
        <end position="164"/>
    </location>
</feature>
<dbReference type="Pfam" id="PF00083">
    <property type="entry name" value="Sugar_tr"/>
    <property type="match status" value="1"/>
</dbReference>
<evidence type="ECO:0000256" key="1">
    <source>
        <dbReference type="ARBA" id="ARBA00004370"/>
    </source>
</evidence>
<dbReference type="GO" id="GO:0016020">
    <property type="term" value="C:membrane"/>
    <property type="evidence" value="ECO:0007669"/>
    <property type="project" value="UniProtKB-SubCell"/>
</dbReference>
<keyword evidence="7" id="KW-1185">Reference proteome</keyword>
<dbReference type="InterPro" id="IPR005828">
    <property type="entry name" value="MFS_sugar_transport-like"/>
</dbReference>
<dbReference type="STRING" id="67801.A0A1B0BDM3"/>
<evidence type="ECO:0000256" key="2">
    <source>
        <dbReference type="ARBA" id="ARBA00022692"/>
    </source>
</evidence>
<name>A0A1B0BDM3_9MUSC</name>
<dbReference type="GO" id="GO:0022857">
    <property type="term" value="F:transmembrane transporter activity"/>
    <property type="evidence" value="ECO:0007669"/>
    <property type="project" value="InterPro"/>
</dbReference>
<dbReference type="SUPFAM" id="SSF103473">
    <property type="entry name" value="MFS general substrate transporter"/>
    <property type="match status" value="1"/>
</dbReference>
<sequence length="248" mass="27651">MPLARGTIAIASHHGYIPESIFSLNKPFSVITPIYTTELAQTVLRGYLGAFFQMAVVLGILFSFVAGFYLSIFNTIVACAIVPCVSSLLFIALPESPKKRTCLCLRGKDYDLKHDFVEIVIFIQQSKENPYFSKSIRQPPTSLALFYTILLMLFQQFGGISAIMFYTMDIFDKSKGGMSTQNSMLLVGIVQSIATFIAIYLMDLVGRRIPLLISCDCDSFIKEYNKQRLAGEEISAPNIELAKSKAFK</sequence>
<feature type="transmembrane region" description="Helical" evidence="5">
    <location>
        <begin position="47"/>
        <end position="66"/>
    </location>
</feature>
<dbReference type="InterPro" id="IPR036259">
    <property type="entry name" value="MFS_trans_sf"/>
</dbReference>
<dbReference type="Proteomes" id="UP000092460">
    <property type="component" value="Unassembled WGS sequence"/>
</dbReference>
<evidence type="ECO:0000256" key="3">
    <source>
        <dbReference type="ARBA" id="ARBA00022989"/>
    </source>
</evidence>
<dbReference type="VEuPathDB" id="VectorBase:GPPI026675"/>
<dbReference type="PANTHER" id="PTHR48021">
    <property type="match status" value="1"/>
</dbReference>
<protein>
    <recommendedName>
        <fullName evidence="8">Major facilitator superfamily (MFS) profile domain-containing protein</fullName>
    </recommendedName>
</protein>
<keyword evidence="3 5" id="KW-1133">Transmembrane helix</keyword>
<dbReference type="EMBL" id="JXJN01012518">
    <property type="status" value="NOT_ANNOTATED_CDS"/>
    <property type="molecule type" value="Genomic_DNA"/>
</dbReference>
<dbReference type="Gene3D" id="1.20.1250.20">
    <property type="entry name" value="MFS general substrate transporter like domains"/>
    <property type="match status" value="2"/>
</dbReference>
<feature type="transmembrane region" description="Helical" evidence="5">
    <location>
        <begin position="72"/>
        <end position="93"/>
    </location>
</feature>
<evidence type="ECO:0000313" key="7">
    <source>
        <dbReference type="Proteomes" id="UP000092460"/>
    </source>
</evidence>
<evidence type="ECO:0000313" key="6">
    <source>
        <dbReference type="EnsemblMetazoa" id="GPPI026675-PA"/>
    </source>
</evidence>
<reference evidence="7" key="1">
    <citation type="submission" date="2015-01" db="EMBL/GenBank/DDBJ databases">
        <authorList>
            <person name="Aksoy S."/>
            <person name="Warren W."/>
            <person name="Wilson R.K."/>
        </authorList>
    </citation>
    <scope>NUCLEOTIDE SEQUENCE [LARGE SCALE GENOMIC DNA]</scope>
    <source>
        <strain evidence="7">IAEA</strain>
    </source>
</reference>
<comment type="subcellular location">
    <subcellularLocation>
        <location evidence="1">Membrane</location>
    </subcellularLocation>
</comment>